<accession>A0A844QDZ2</accession>
<protein>
    <recommendedName>
        <fullName evidence="4">Lipoprotein</fullName>
    </recommendedName>
</protein>
<comment type="caution">
    <text evidence="2">The sequence shown here is derived from an EMBL/GenBank/DDBJ whole genome shotgun (WGS) entry which is preliminary data.</text>
</comment>
<gene>
    <name evidence="2" type="ORF">GN330_08150</name>
</gene>
<reference evidence="2 3" key="1">
    <citation type="submission" date="2019-12" db="EMBL/GenBank/DDBJ databases">
        <title>Nitratireductor arenosus sp. nov., Isolated from sea sand, Jeju island, South Korea.</title>
        <authorList>
            <person name="Kim W."/>
        </authorList>
    </citation>
    <scope>NUCLEOTIDE SEQUENCE [LARGE SCALE GENOMIC DNA]</scope>
    <source>
        <strain evidence="2 3">CAU 1489</strain>
    </source>
</reference>
<dbReference type="Proteomes" id="UP000463224">
    <property type="component" value="Unassembled WGS sequence"/>
</dbReference>
<evidence type="ECO:0000313" key="3">
    <source>
        <dbReference type="Proteomes" id="UP000463224"/>
    </source>
</evidence>
<proteinExistence type="predicted"/>
<feature type="signal peptide" evidence="1">
    <location>
        <begin position="1"/>
        <end position="28"/>
    </location>
</feature>
<organism evidence="2 3">
    <name type="scientific">Nitratireductor arenosus</name>
    <dbReference type="NCBI Taxonomy" id="2682096"/>
    <lineage>
        <taxon>Bacteria</taxon>
        <taxon>Pseudomonadati</taxon>
        <taxon>Pseudomonadota</taxon>
        <taxon>Alphaproteobacteria</taxon>
        <taxon>Hyphomicrobiales</taxon>
        <taxon>Phyllobacteriaceae</taxon>
        <taxon>Nitratireductor</taxon>
    </lineage>
</organism>
<dbReference type="AlphaFoldDB" id="A0A844QDZ2"/>
<keyword evidence="3" id="KW-1185">Reference proteome</keyword>
<evidence type="ECO:0008006" key="4">
    <source>
        <dbReference type="Google" id="ProtNLM"/>
    </source>
</evidence>
<evidence type="ECO:0000313" key="2">
    <source>
        <dbReference type="EMBL" id="MVA97217.1"/>
    </source>
</evidence>
<dbReference type="EMBL" id="WPHG01000002">
    <property type="protein sequence ID" value="MVA97217.1"/>
    <property type="molecule type" value="Genomic_DNA"/>
</dbReference>
<sequence length="346" mass="39262">MTPASFMPRGFRFARLCFGLAAAAMVWAQPVAAASANTITTNEAYVDAVRAAPAFDITDIDAVFDHVFSQLNDEVTVYPTENYYYFKFIHDAVPYAGNFRLDIADRDDGIVHFAYFTENNPFTEQQLSKHRAYTAELGVTVEKKDSLTYALTRKGRTVTFRLNDLRDVRVPKSKLGPGEDYLGPVFDEAGVQMFLLWNKELKMFLYVLDENVPSEDYFQSETSNQVSIGLRTGFAWYQDRYLDRRILVGVRAYETSLNTFFDGPFDQLPDNFLEGDVLRRALLELSPEVEGQIDRFGNSRDLTGRMLVDPYLLYDDQSEFTVLDQCAAAAVDPATYYPCFAIGQSK</sequence>
<keyword evidence="1" id="KW-0732">Signal</keyword>
<feature type="chain" id="PRO_5032521103" description="Lipoprotein" evidence="1">
    <location>
        <begin position="29"/>
        <end position="346"/>
    </location>
</feature>
<evidence type="ECO:0000256" key="1">
    <source>
        <dbReference type="SAM" id="SignalP"/>
    </source>
</evidence>
<name>A0A844QDZ2_9HYPH</name>
<dbReference type="RefSeq" id="WP_156712196.1">
    <property type="nucleotide sequence ID" value="NZ_WPHG01000002.1"/>
</dbReference>